<dbReference type="EMBL" id="OIVN01005425">
    <property type="protein sequence ID" value="SPD22390.1"/>
    <property type="molecule type" value="Genomic_DNA"/>
</dbReference>
<dbReference type="EMBL" id="OIVN01004291">
    <property type="protein sequence ID" value="SPD16520.1"/>
    <property type="molecule type" value="Genomic_DNA"/>
</dbReference>
<dbReference type="EMBL" id="OIVN01005646">
    <property type="protein sequence ID" value="SPD23412.1"/>
    <property type="molecule type" value="Genomic_DNA"/>
</dbReference>
<dbReference type="EMBL" id="OIVN01002387">
    <property type="protein sequence ID" value="SPD03198.1"/>
    <property type="molecule type" value="Genomic_DNA"/>
</dbReference>
<evidence type="ECO:0000313" key="12">
    <source>
        <dbReference type="EMBL" id="SPD07504.1"/>
    </source>
</evidence>
<dbReference type="EMBL" id="OIVN01002880">
    <property type="protein sequence ID" value="SPD07148.1"/>
    <property type="molecule type" value="Genomic_DNA"/>
</dbReference>
<dbReference type="EMBL" id="OIVN01000583">
    <property type="protein sequence ID" value="SPC82503.1"/>
    <property type="molecule type" value="Genomic_DNA"/>
</dbReference>
<evidence type="ECO:0000313" key="19">
    <source>
        <dbReference type="EMBL" id="SPD17819.1"/>
    </source>
</evidence>
<proteinExistence type="predicted"/>
<accession>A0A2N9GUN1</accession>
<dbReference type="EMBL" id="OIVN01004132">
    <property type="protein sequence ID" value="SPD15649.1"/>
    <property type="molecule type" value="Genomic_DNA"/>
</dbReference>
<dbReference type="EMBL" id="OIVN01002335">
    <property type="protein sequence ID" value="SPD02757.1"/>
    <property type="molecule type" value="Genomic_DNA"/>
</dbReference>
<evidence type="ECO:0000313" key="21">
    <source>
        <dbReference type="EMBL" id="SPD22390.1"/>
    </source>
</evidence>
<dbReference type="EMBL" id="OIVN01000471">
    <property type="protein sequence ID" value="SPC80799.1"/>
    <property type="molecule type" value="Genomic_DNA"/>
</dbReference>
<dbReference type="EMBL" id="OIVN01003436">
    <property type="protein sequence ID" value="SPD11199.1"/>
    <property type="molecule type" value="Genomic_DNA"/>
</dbReference>
<dbReference type="EMBL" id="OIVN01000709">
    <property type="protein sequence ID" value="SPC84415.1"/>
    <property type="molecule type" value="Genomic_DNA"/>
</dbReference>
<evidence type="ECO:0000313" key="1">
    <source>
        <dbReference type="EMBL" id="SPC76599.1"/>
    </source>
</evidence>
<evidence type="ECO:0000313" key="9">
    <source>
        <dbReference type="EMBL" id="SPD02757.1"/>
    </source>
</evidence>
<dbReference type="EMBL" id="OIVN01004512">
    <property type="protein sequence ID" value="SPD17819.1"/>
    <property type="molecule type" value="Genomic_DNA"/>
</dbReference>
<evidence type="ECO:0000313" key="4">
    <source>
        <dbReference type="EMBL" id="SPC84415.1"/>
    </source>
</evidence>
<organism evidence="10">
    <name type="scientific">Fagus sylvatica</name>
    <name type="common">Beechnut</name>
    <dbReference type="NCBI Taxonomy" id="28930"/>
    <lineage>
        <taxon>Eukaryota</taxon>
        <taxon>Viridiplantae</taxon>
        <taxon>Streptophyta</taxon>
        <taxon>Embryophyta</taxon>
        <taxon>Tracheophyta</taxon>
        <taxon>Spermatophyta</taxon>
        <taxon>Magnoliopsida</taxon>
        <taxon>eudicotyledons</taxon>
        <taxon>Gunneridae</taxon>
        <taxon>Pentapetalae</taxon>
        <taxon>rosids</taxon>
        <taxon>fabids</taxon>
        <taxon>Fagales</taxon>
        <taxon>Fagaceae</taxon>
        <taxon>Fagus</taxon>
    </lineage>
</organism>
<dbReference type="EMBL" id="OIVN01001127">
    <property type="protein sequence ID" value="SPC90199.1"/>
    <property type="molecule type" value="Genomic_DNA"/>
</dbReference>
<reference evidence="10" key="1">
    <citation type="submission" date="2018-02" db="EMBL/GenBank/DDBJ databases">
        <authorList>
            <person name="Cohen D.B."/>
            <person name="Kent A.D."/>
        </authorList>
    </citation>
    <scope>NUCLEOTIDE SEQUENCE</scope>
</reference>
<evidence type="ECO:0000313" key="10">
    <source>
        <dbReference type="EMBL" id="SPD03198.1"/>
    </source>
</evidence>
<evidence type="ECO:0000313" key="18">
    <source>
        <dbReference type="EMBL" id="SPD17259.1"/>
    </source>
</evidence>
<evidence type="ECO:0000313" key="23">
    <source>
        <dbReference type="EMBL" id="SPD25845.1"/>
    </source>
</evidence>
<evidence type="ECO:0000313" key="3">
    <source>
        <dbReference type="EMBL" id="SPC82503.1"/>
    </source>
</evidence>
<name>A0A2N9GUN1_FAGSY</name>
<dbReference type="EMBL" id="OIVN01003781">
    <property type="protein sequence ID" value="SPD13563.1"/>
    <property type="molecule type" value="Genomic_DNA"/>
</dbReference>
<dbReference type="EMBL" id="OIVN01000225">
    <property type="protein sequence ID" value="SPC76599.1"/>
    <property type="molecule type" value="Genomic_DNA"/>
</dbReference>
<dbReference type="EMBL" id="OIVN01001250">
    <property type="protein sequence ID" value="SPC91760.1"/>
    <property type="molecule type" value="Genomic_DNA"/>
</dbReference>
<dbReference type="EMBL" id="OIVN01004424">
    <property type="protein sequence ID" value="SPD17259.1"/>
    <property type="molecule type" value="Genomic_DNA"/>
</dbReference>
<evidence type="ECO:0000313" key="6">
    <source>
        <dbReference type="EMBL" id="SPC91563.1"/>
    </source>
</evidence>
<gene>
    <name evidence="3" type="ORF">FSB_LOCUS10385</name>
    <name evidence="4" type="ORF">FSB_LOCUS12297</name>
    <name evidence="5" type="ORF">FSB_LOCUS18081</name>
    <name evidence="6" type="ORF">FSB_LOCUS19445</name>
    <name evidence="7" type="ORF">FSB_LOCUS19642</name>
    <name evidence="8" type="ORF">FSB_LOCUS27119</name>
    <name evidence="9" type="ORF">FSB_LOCUS30639</name>
    <name evidence="10" type="ORF">FSB_LOCUS31080</name>
    <name evidence="11" type="ORF">FSB_LOCUS35030</name>
    <name evidence="12" type="ORF">FSB_LOCUS35386</name>
    <name evidence="13" type="ORF">FSB_LOCUS39081</name>
    <name evidence="14" type="ORF">FSB_LOCUS41445</name>
    <name evidence="15" type="ORF">FSB_LOCUS41450</name>
    <name evidence="16" type="ORF">FSB_LOCUS43531</name>
    <name evidence="17" type="ORF">FSB_LOCUS44402</name>
    <name evidence="1" type="ORF">FSB_LOCUS4481</name>
    <name evidence="18" type="ORF">FSB_LOCUS45141</name>
    <name evidence="19" type="ORF">FSB_LOCUS45701</name>
    <name evidence="20" type="ORF">FSB_LOCUS48188</name>
    <name evidence="21" type="ORF">FSB_LOCUS50272</name>
    <name evidence="22" type="ORF">FSB_LOCUS51294</name>
    <name evidence="23" type="ORF">FSB_LOCUS53727</name>
    <name evidence="2" type="ORF">FSB_LOCUS8681</name>
</gene>
<evidence type="ECO:0000313" key="8">
    <source>
        <dbReference type="EMBL" id="SPC99237.1"/>
    </source>
</evidence>
<evidence type="ECO:0000313" key="5">
    <source>
        <dbReference type="EMBL" id="SPC90199.1"/>
    </source>
</evidence>
<evidence type="ECO:0000313" key="14">
    <source>
        <dbReference type="EMBL" id="SPD13563.1"/>
    </source>
</evidence>
<dbReference type="AlphaFoldDB" id="A0A2N9GUN1"/>
<evidence type="ECO:0000313" key="22">
    <source>
        <dbReference type="EMBL" id="SPD23412.1"/>
    </source>
</evidence>
<evidence type="ECO:0000313" key="13">
    <source>
        <dbReference type="EMBL" id="SPD11199.1"/>
    </source>
</evidence>
<evidence type="ECO:0000313" key="15">
    <source>
        <dbReference type="EMBL" id="SPD13568.1"/>
    </source>
</evidence>
<sequence>MASNNWILPRFADNYVREKYTDRREYYAGLRREWEYRYNESNTLYTDLVVLGAPLPDRVSLTMPRSNVVNYEKVVKQIRKENNLMLLRRCRYYMLQLAEEMATATQRELTPNERNNVLSYEEYLSDG</sequence>
<dbReference type="EMBL" id="OIVN01001951">
    <property type="protein sequence ID" value="SPC99237.1"/>
    <property type="molecule type" value="Genomic_DNA"/>
</dbReference>
<evidence type="ECO:0000313" key="11">
    <source>
        <dbReference type="EMBL" id="SPD07148.1"/>
    </source>
</evidence>
<evidence type="ECO:0000313" key="20">
    <source>
        <dbReference type="EMBL" id="SPD20306.1"/>
    </source>
</evidence>
<protein>
    <submittedName>
        <fullName evidence="10">Uncharacterized protein</fullName>
    </submittedName>
</protein>
<dbReference type="EMBL" id="OIVN01001234">
    <property type="protein sequence ID" value="SPC91563.1"/>
    <property type="molecule type" value="Genomic_DNA"/>
</dbReference>
<evidence type="ECO:0000313" key="7">
    <source>
        <dbReference type="EMBL" id="SPC91760.1"/>
    </source>
</evidence>
<evidence type="ECO:0000313" key="2">
    <source>
        <dbReference type="EMBL" id="SPC80799.1"/>
    </source>
</evidence>
<evidence type="ECO:0000313" key="17">
    <source>
        <dbReference type="EMBL" id="SPD16520.1"/>
    </source>
</evidence>
<dbReference type="EMBL" id="OIVN01006134">
    <property type="protein sequence ID" value="SPD25845.1"/>
    <property type="molecule type" value="Genomic_DNA"/>
</dbReference>
<dbReference type="EMBL" id="OIVN01003782">
    <property type="protein sequence ID" value="SPD13568.1"/>
    <property type="molecule type" value="Genomic_DNA"/>
</dbReference>
<dbReference type="EMBL" id="OIVN01004990">
    <property type="protein sequence ID" value="SPD20306.1"/>
    <property type="molecule type" value="Genomic_DNA"/>
</dbReference>
<evidence type="ECO:0000313" key="16">
    <source>
        <dbReference type="EMBL" id="SPD15649.1"/>
    </source>
</evidence>
<dbReference type="EMBL" id="OIVN01002923">
    <property type="protein sequence ID" value="SPD07504.1"/>
    <property type="molecule type" value="Genomic_DNA"/>
</dbReference>